<proteinExistence type="predicted"/>
<dbReference type="InterPro" id="IPR001633">
    <property type="entry name" value="EAL_dom"/>
</dbReference>
<evidence type="ECO:0000259" key="3">
    <source>
        <dbReference type="PROSITE" id="PS50887"/>
    </source>
</evidence>
<dbReference type="EMBL" id="JBHLZN010000002">
    <property type="protein sequence ID" value="MFB9886433.1"/>
    <property type="molecule type" value="Genomic_DNA"/>
</dbReference>
<dbReference type="PANTHER" id="PTHR44757:SF2">
    <property type="entry name" value="BIOFILM ARCHITECTURE MAINTENANCE PROTEIN MBAA"/>
    <property type="match status" value="1"/>
</dbReference>
<dbReference type="InterPro" id="IPR000160">
    <property type="entry name" value="GGDEF_dom"/>
</dbReference>
<dbReference type="CDD" id="cd01948">
    <property type="entry name" value="EAL"/>
    <property type="match status" value="1"/>
</dbReference>
<keyword evidence="5" id="KW-1185">Reference proteome</keyword>
<keyword evidence="1" id="KW-1133">Transmembrane helix</keyword>
<dbReference type="SMART" id="SM00267">
    <property type="entry name" value="GGDEF"/>
    <property type="match status" value="1"/>
</dbReference>
<evidence type="ECO:0000259" key="2">
    <source>
        <dbReference type="PROSITE" id="PS50883"/>
    </source>
</evidence>
<dbReference type="SMART" id="SM00052">
    <property type="entry name" value="EAL"/>
    <property type="match status" value="1"/>
</dbReference>
<evidence type="ECO:0000313" key="4">
    <source>
        <dbReference type="EMBL" id="MFB9886433.1"/>
    </source>
</evidence>
<dbReference type="Pfam" id="PF00990">
    <property type="entry name" value="GGDEF"/>
    <property type="match status" value="1"/>
</dbReference>
<dbReference type="SUPFAM" id="SSF55073">
    <property type="entry name" value="Nucleotide cyclase"/>
    <property type="match status" value="1"/>
</dbReference>
<dbReference type="PROSITE" id="PS50887">
    <property type="entry name" value="GGDEF"/>
    <property type="match status" value="1"/>
</dbReference>
<dbReference type="Pfam" id="PF00563">
    <property type="entry name" value="EAL"/>
    <property type="match status" value="1"/>
</dbReference>
<dbReference type="SUPFAM" id="SSF141868">
    <property type="entry name" value="EAL domain-like"/>
    <property type="match status" value="1"/>
</dbReference>
<feature type="transmembrane region" description="Helical" evidence="1">
    <location>
        <begin position="12"/>
        <end position="31"/>
    </location>
</feature>
<gene>
    <name evidence="4" type="ORF">ACFFLH_08430</name>
</gene>
<evidence type="ECO:0000313" key="5">
    <source>
        <dbReference type="Proteomes" id="UP001589628"/>
    </source>
</evidence>
<feature type="transmembrane region" description="Helical" evidence="1">
    <location>
        <begin position="157"/>
        <end position="179"/>
    </location>
</feature>
<feature type="domain" description="GGDEF" evidence="3">
    <location>
        <begin position="273"/>
        <end position="406"/>
    </location>
</feature>
<feature type="domain" description="EAL" evidence="2">
    <location>
        <begin position="415"/>
        <end position="665"/>
    </location>
</feature>
<dbReference type="Gene3D" id="3.30.70.270">
    <property type="match status" value="1"/>
</dbReference>
<dbReference type="InterPro" id="IPR043128">
    <property type="entry name" value="Rev_trsase/Diguanyl_cyclase"/>
</dbReference>
<dbReference type="InterPro" id="IPR035919">
    <property type="entry name" value="EAL_sf"/>
</dbReference>
<sequence>MQVQRSLTLTQLLYVTVATLLLTLIFLAFQLSALTRQHQARQVVLLQQVQESAYRPMTVAAWEINDALAIQTLHGILALDGVQAGRLTLLEGRRLADLRQVSAPDYSAMATWLFGPPQRLTRNLYAPNASGDNRQVIATLELEGDPTYLLQSWIDTAWVTLLSSLVQAILIALVLTTLFHRFLTRPLISLGHAMGALDPMHPGGRMLQTPKGHEKDELGMVVTACNNHLRALADSQISLTRMATRDGLTGLANRALLMETLAQRIETAQSQDASFALLMIDLDRFKNINDSLGHQQGDALLQQVAMRLQQTLPKGVLVARLGSDEFVALLPTSESPEAILDHVEDMLGHLREPVELEGMTISPSASVGIALFPEDGDNPDLLMRHADVAMNSAKNDGVQQWAFFKAELTEQARIHLQIENNLLKAIHNGEFQLYFQPKLAIKTRQVTGCEALLRWIRQDGQIISPAQFIPIAEETKLILPLGDWVLEEACRTLHSWIAQQCAVPIAINVAPAQLLNPGFSQRLATLLSQYAIPSQLLEIEITETTIMRNLAKATQVLEEVRKLGLKVALDDFGTGYSSLSYVQRLPLDILKADRSFVAKLPNDSAVTRIISSLGNILGIEVVAEGVETPAQLHWLAEHGFDTVQGFLFSPPIAREMFEQRYLLPNKSQQKDSQAS</sequence>
<dbReference type="RefSeq" id="WP_027311881.1">
    <property type="nucleotide sequence ID" value="NZ_JAUESS010000003.1"/>
</dbReference>
<dbReference type="PROSITE" id="PS50883">
    <property type="entry name" value="EAL"/>
    <property type="match status" value="1"/>
</dbReference>
<dbReference type="InterPro" id="IPR029787">
    <property type="entry name" value="Nucleotide_cyclase"/>
</dbReference>
<organism evidence="4 5">
    <name type="scientific">Balneatrix alpica</name>
    <dbReference type="NCBI Taxonomy" id="75684"/>
    <lineage>
        <taxon>Bacteria</taxon>
        <taxon>Pseudomonadati</taxon>
        <taxon>Pseudomonadota</taxon>
        <taxon>Gammaproteobacteria</taxon>
        <taxon>Oceanospirillales</taxon>
        <taxon>Balneatrichaceae</taxon>
        <taxon>Balneatrix</taxon>
    </lineage>
</organism>
<accession>A0ABV5ZAX5</accession>
<evidence type="ECO:0000256" key="1">
    <source>
        <dbReference type="SAM" id="Phobius"/>
    </source>
</evidence>
<keyword evidence="1" id="KW-0472">Membrane</keyword>
<dbReference type="NCBIfam" id="TIGR00254">
    <property type="entry name" value="GGDEF"/>
    <property type="match status" value="1"/>
</dbReference>
<protein>
    <submittedName>
        <fullName evidence="4">Bifunctional diguanylate cyclase/phosphodiesterase</fullName>
    </submittedName>
</protein>
<dbReference type="Proteomes" id="UP001589628">
    <property type="component" value="Unassembled WGS sequence"/>
</dbReference>
<dbReference type="CDD" id="cd01949">
    <property type="entry name" value="GGDEF"/>
    <property type="match status" value="1"/>
</dbReference>
<name>A0ABV5ZAX5_9GAMM</name>
<keyword evidence="1" id="KW-0812">Transmembrane</keyword>
<dbReference type="Gene3D" id="3.20.20.450">
    <property type="entry name" value="EAL domain"/>
    <property type="match status" value="1"/>
</dbReference>
<dbReference type="PANTHER" id="PTHR44757">
    <property type="entry name" value="DIGUANYLATE CYCLASE DGCP"/>
    <property type="match status" value="1"/>
</dbReference>
<dbReference type="InterPro" id="IPR052155">
    <property type="entry name" value="Biofilm_reg_signaling"/>
</dbReference>
<reference evidence="4 5" key="1">
    <citation type="submission" date="2024-09" db="EMBL/GenBank/DDBJ databases">
        <authorList>
            <person name="Sun Q."/>
            <person name="Mori K."/>
        </authorList>
    </citation>
    <scope>NUCLEOTIDE SEQUENCE [LARGE SCALE GENOMIC DNA]</scope>
    <source>
        <strain evidence="4 5">ATCC 51285</strain>
    </source>
</reference>
<comment type="caution">
    <text evidence="4">The sequence shown here is derived from an EMBL/GenBank/DDBJ whole genome shotgun (WGS) entry which is preliminary data.</text>
</comment>